<proteinExistence type="predicted"/>
<gene>
    <name evidence="1" type="ORF">V7S43_004811</name>
</gene>
<keyword evidence="2" id="KW-1185">Reference proteome</keyword>
<dbReference type="Proteomes" id="UP001632037">
    <property type="component" value="Unassembled WGS sequence"/>
</dbReference>
<reference evidence="1 2" key="1">
    <citation type="submission" date="2024-09" db="EMBL/GenBank/DDBJ databases">
        <title>Genome sequencing and assembly of Phytophthora oleae, isolate VK10A, causative agent of rot of olive drupes.</title>
        <authorList>
            <person name="Conti Taguali S."/>
            <person name="Riolo M."/>
            <person name="La Spada F."/>
            <person name="Cacciola S.O."/>
            <person name="Dionisio G."/>
        </authorList>
    </citation>
    <scope>NUCLEOTIDE SEQUENCE [LARGE SCALE GENOMIC DNA]</scope>
    <source>
        <strain evidence="1 2">VK10A</strain>
    </source>
</reference>
<comment type="caution">
    <text evidence="1">The sequence shown here is derived from an EMBL/GenBank/DDBJ whole genome shotgun (WGS) entry which is preliminary data.</text>
</comment>
<organism evidence="1 2">
    <name type="scientific">Phytophthora oleae</name>
    <dbReference type="NCBI Taxonomy" id="2107226"/>
    <lineage>
        <taxon>Eukaryota</taxon>
        <taxon>Sar</taxon>
        <taxon>Stramenopiles</taxon>
        <taxon>Oomycota</taxon>
        <taxon>Peronosporomycetes</taxon>
        <taxon>Peronosporales</taxon>
        <taxon>Peronosporaceae</taxon>
        <taxon>Phytophthora</taxon>
    </lineage>
</organism>
<dbReference type="AlphaFoldDB" id="A0ABD3FXX4"/>
<evidence type="ECO:0000313" key="2">
    <source>
        <dbReference type="Proteomes" id="UP001632037"/>
    </source>
</evidence>
<accession>A0ABD3FXX4</accession>
<evidence type="ECO:0000313" key="1">
    <source>
        <dbReference type="EMBL" id="KAL3670494.1"/>
    </source>
</evidence>
<protein>
    <submittedName>
        <fullName evidence="1">Uncharacterized protein</fullName>
    </submittedName>
</protein>
<name>A0ABD3FXX4_9STRA</name>
<dbReference type="EMBL" id="JBIMZQ010000007">
    <property type="protein sequence ID" value="KAL3670494.1"/>
    <property type="molecule type" value="Genomic_DNA"/>
</dbReference>
<sequence length="302" mass="33543">MSTLAVPVLWKDGGAQGVTGLVELQMSDLPLNARVGDVFPVLKSKINAMLQAEQRFRNVDSTLHYGIPLSPDRPLDPLIPESRVTPQFLAIMKVCSKDRPRRSITIWARSLLFCCETSDTVEHDTLSSYAHLSPGYCYGNPSQLIADALNDLILTGRELSEIGPSWRMVCYGLNIEGKCENTKCEAFRRMVIHHGGYEVFISQDDKIQCPLWFSNVKPLTFGFTTVYGNLMAHGRVMDSQSLPSGKKQMEACTTASINTTVVSNGKVFWSWPSASRERNCRQRYLPSIGAYILRSVVSAGVS</sequence>